<dbReference type="EMBL" id="CP034248">
    <property type="protein sequence ID" value="AZK47882.1"/>
    <property type="molecule type" value="Genomic_DNA"/>
</dbReference>
<dbReference type="AlphaFoldDB" id="A0A3S8RY69"/>
<evidence type="ECO:0000259" key="1">
    <source>
        <dbReference type="PROSITE" id="PS51186"/>
    </source>
</evidence>
<name>A0A3S8RY69_9BACL</name>
<organism evidence="2 3">
    <name type="scientific">Paenibacillus lentus</name>
    <dbReference type="NCBI Taxonomy" id="1338368"/>
    <lineage>
        <taxon>Bacteria</taxon>
        <taxon>Bacillati</taxon>
        <taxon>Bacillota</taxon>
        <taxon>Bacilli</taxon>
        <taxon>Bacillales</taxon>
        <taxon>Paenibacillaceae</taxon>
        <taxon>Paenibacillus</taxon>
    </lineage>
</organism>
<dbReference type="PROSITE" id="PS51186">
    <property type="entry name" value="GNAT"/>
    <property type="match status" value="1"/>
</dbReference>
<dbReference type="SUPFAM" id="SSF55729">
    <property type="entry name" value="Acyl-CoA N-acyltransferases (Nat)"/>
    <property type="match status" value="1"/>
</dbReference>
<feature type="domain" description="N-acetyltransferase" evidence="1">
    <location>
        <begin position="16"/>
        <end position="160"/>
    </location>
</feature>
<keyword evidence="2" id="KW-0808">Transferase</keyword>
<dbReference type="InterPro" id="IPR016181">
    <property type="entry name" value="Acyl_CoA_acyltransferase"/>
</dbReference>
<protein>
    <submittedName>
        <fullName evidence="2">GNAT family N-acetyltransferase</fullName>
    </submittedName>
</protein>
<sequence>MRGCSKMKLEKSNMSMIEVEASILNSDPYYNRIAKDKEILTMKEIKAEIHESLELGVERYLLKEEGEYVGILEILMRNPNDGYTWLGLLEIKKEHQGKGYGYKALNLFYDMMRVRQVERFRLGVISENKPGHRFWRRQGMKPVKFTMKDNKEIVIYEKKI</sequence>
<dbReference type="Pfam" id="PF00583">
    <property type="entry name" value="Acetyltransf_1"/>
    <property type="match status" value="1"/>
</dbReference>
<evidence type="ECO:0000313" key="2">
    <source>
        <dbReference type="EMBL" id="AZK47882.1"/>
    </source>
</evidence>
<keyword evidence="3" id="KW-1185">Reference proteome</keyword>
<proteinExistence type="predicted"/>
<accession>A0A3S8RY69</accession>
<dbReference type="Gene3D" id="3.40.630.30">
    <property type="match status" value="1"/>
</dbReference>
<gene>
    <name evidence="2" type="ORF">EIM92_18340</name>
</gene>
<dbReference type="Proteomes" id="UP000273145">
    <property type="component" value="Chromosome"/>
</dbReference>
<dbReference type="KEGG" id="plen:EIM92_18340"/>
<dbReference type="InterPro" id="IPR000182">
    <property type="entry name" value="GNAT_dom"/>
</dbReference>
<reference evidence="2 3" key="1">
    <citation type="submission" date="2018-11" db="EMBL/GenBank/DDBJ databases">
        <title>Genome sequencing of Paenibacillus lentus DSM25539(T).</title>
        <authorList>
            <person name="Kook J.-K."/>
            <person name="Park S.-N."/>
            <person name="Lim Y.K."/>
        </authorList>
    </citation>
    <scope>NUCLEOTIDE SEQUENCE [LARGE SCALE GENOMIC DNA]</scope>
    <source>
        <strain evidence="2 3">DSM 25539</strain>
    </source>
</reference>
<evidence type="ECO:0000313" key="3">
    <source>
        <dbReference type="Proteomes" id="UP000273145"/>
    </source>
</evidence>
<dbReference type="CDD" id="cd04301">
    <property type="entry name" value="NAT_SF"/>
    <property type="match status" value="1"/>
</dbReference>
<dbReference type="GO" id="GO:0016747">
    <property type="term" value="F:acyltransferase activity, transferring groups other than amino-acyl groups"/>
    <property type="evidence" value="ECO:0007669"/>
    <property type="project" value="InterPro"/>
</dbReference>
<dbReference type="OrthoDB" id="9782266at2"/>